<sequence length="605" mass="66284">MHDAVIHNGYPPSNTIVLLYLEQAVTASLLFSTPTVVMSLSLEPSPARGCPVPSNVPHIVTNSLPDWEDNIALSLGKAEFFKGTSYPRFTIHPFISQLTAIVVDVLDPSHTKNCLLFPTSMHAENCRSFIELHCTPSSADVHRITELCNPPPGYQLFAVLFSGEYPKVMKFHCFSGNGISPRLAELCLLRRAGDFRPTLGLPSVANYFSEYYKRHPPLDSADDAKKVIRSRFAGMIAGGQNIRGVPGASPDDVFLFASGMQAIWRSHQLLAGTVGSKNGKVAHVNLLYVDSYKFLELSSSAGYHFFTNDTIDELETLLATGTPDCPAILALYTDFPGNPHLRSPDIVRLRALADQYNFPLIVDETVGGYVNLQLLPYCDVVVSSLTKLFSGLANVLGGAMMLNPASRFYSKFKAHMNATYSDNLFDSDALVLEMNSREFIDRIAITSHNAEMLCDILHARSVAGGVKGSIIEAVHYPKYRTRENFESCRNPLAAKTGLATSGYGYLFSVTFTSLKAARVFYSALQCSKGATLGTVFTIATAFTPLAWPPDQIQRIKDRGVEESLVRFSVGMEDTASILKCISDALLVAENQVHRMEAPESKEAPP</sequence>
<dbReference type="InterPro" id="IPR015422">
    <property type="entry name" value="PyrdxlP-dep_Trfase_small"/>
</dbReference>
<comment type="cofactor">
    <cofactor evidence="1">
        <name>pyridoxal 5'-phosphate</name>
        <dbReference type="ChEBI" id="CHEBI:597326"/>
    </cofactor>
</comment>
<dbReference type="GO" id="GO:0030170">
    <property type="term" value="F:pyridoxal phosphate binding"/>
    <property type="evidence" value="ECO:0007669"/>
    <property type="project" value="InterPro"/>
</dbReference>
<evidence type="ECO:0000256" key="1">
    <source>
        <dbReference type="ARBA" id="ARBA00001933"/>
    </source>
</evidence>
<keyword evidence="4" id="KW-1185">Reference proteome</keyword>
<dbReference type="GO" id="GO:0019346">
    <property type="term" value="P:transsulfuration"/>
    <property type="evidence" value="ECO:0007669"/>
    <property type="project" value="InterPro"/>
</dbReference>
<evidence type="ECO:0000256" key="2">
    <source>
        <dbReference type="ARBA" id="ARBA00022898"/>
    </source>
</evidence>
<gene>
    <name evidence="3" type="ORF">DFH08DRAFT_135838</name>
</gene>
<dbReference type="InterPro" id="IPR000277">
    <property type="entry name" value="Cys/Met-Metab_PyrdxlP-dep_enz"/>
</dbReference>
<dbReference type="Gene3D" id="3.40.640.10">
    <property type="entry name" value="Type I PLP-dependent aspartate aminotransferase-like (Major domain)"/>
    <property type="match status" value="1"/>
</dbReference>
<evidence type="ECO:0000313" key="4">
    <source>
        <dbReference type="Proteomes" id="UP001218218"/>
    </source>
</evidence>
<keyword evidence="2" id="KW-0663">Pyridoxal phosphate</keyword>
<dbReference type="PANTHER" id="PTHR42699">
    <property type="match status" value="1"/>
</dbReference>
<organism evidence="3 4">
    <name type="scientific">Mycena albidolilacea</name>
    <dbReference type="NCBI Taxonomy" id="1033008"/>
    <lineage>
        <taxon>Eukaryota</taxon>
        <taxon>Fungi</taxon>
        <taxon>Dikarya</taxon>
        <taxon>Basidiomycota</taxon>
        <taxon>Agaricomycotina</taxon>
        <taxon>Agaricomycetes</taxon>
        <taxon>Agaricomycetidae</taxon>
        <taxon>Agaricales</taxon>
        <taxon>Marasmiineae</taxon>
        <taxon>Mycenaceae</taxon>
        <taxon>Mycena</taxon>
    </lineage>
</organism>
<dbReference type="InterPro" id="IPR015424">
    <property type="entry name" value="PyrdxlP-dep_Trfase"/>
</dbReference>
<keyword evidence="3" id="KW-0808">Transferase</keyword>
<dbReference type="Pfam" id="PF01053">
    <property type="entry name" value="Cys_Met_Meta_PP"/>
    <property type="match status" value="1"/>
</dbReference>
<proteinExistence type="predicted"/>
<reference evidence="3" key="1">
    <citation type="submission" date="2023-03" db="EMBL/GenBank/DDBJ databases">
        <title>Massive genome expansion in bonnet fungi (Mycena s.s.) driven by repeated elements and novel gene families across ecological guilds.</title>
        <authorList>
            <consortium name="Lawrence Berkeley National Laboratory"/>
            <person name="Harder C.B."/>
            <person name="Miyauchi S."/>
            <person name="Viragh M."/>
            <person name="Kuo A."/>
            <person name="Thoen E."/>
            <person name="Andreopoulos B."/>
            <person name="Lu D."/>
            <person name="Skrede I."/>
            <person name="Drula E."/>
            <person name="Henrissat B."/>
            <person name="Morin E."/>
            <person name="Kohler A."/>
            <person name="Barry K."/>
            <person name="LaButti K."/>
            <person name="Morin E."/>
            <person name="Salamov A."/>
            <person name="Lipzen A."/>
            <person name="Mereny Z."/>
            <person name="Hegedus B."/>
            <person name="Baldrian P."/>
            <person name="Stursova M."/>
            <person name="Weitz H."/>
            <person name="Taylor A."/>
            <person name="Grigoriev I.V."/>
            <person name="Nagy L.G."/>
            <person name="Martin F."/>
            <person name="Kauserud H."/>
        </authorList>
    </citation>
    <scope>NUCLEOTIDE SEQUENCE</scope>
    <source>
        <strain evidence="3">CBHHK002</strain>
    </source>
</reference>
<dbReference type="EMBL" id="JARIHO010000016">
    <property type="protein sequence ID" value="KAJ7349107.1"/>
    <property type="molecule type" value="Genomic_DNA"/>
</dbReference>
<name>A0AAD7ETM7_9AGAR</name>
<dbReference type="InterPro" id="IPR015421">
    <property type="entry name" value="PyrdxlP-dep_Trfase_major"/>
</dbReference>
<dbReference type="Gene3D" id="3.90.1150.10">
    <property type="entry name" value="Aspartate Aminotransferase, domain 1"/>
    <property type="match status" value="1"/>
</dbReference>
<comment type="caution">
    <text evidence="3">The sequence shown here is derived from an EMBL/GenBank/DDBJ whole genome shotgun (WGS) entry which is preliminary data.</text>
</comment>
<dbReference type="AlphaFoldDB" id="A0AAD7ETM7"/>
<evidence type="ECO:0000313" key="3">
    <source>
        <dbReference type="EMBL" id="KAJ7349107.1"/>
    </source>
</evidence>
<dbReference type="InterPro" id="IPR051750">
    <property type="entry name" value="Trans-sulfuration_enzymes"/>
</dbReference>
<dbReference type="PANTHER" id="PTHR42699:SF1">
    <property type="entry name" value="CYSTATHIONINE GAMMA-SYNTHASE-RELATED"/>
    <property type="match status" value="1"/>
</dbReference>
<dbReference type="Proteomes" id="UP001218218">
    <property type="component" value="Unassembled WGS sequence"/>
</dbReference>
<accession>A0AAD7ETM7</accession>
<dbReference type="SUPFAM" id="SSF53383">
    <property type="entry name" value="PLP-dependent transferases"/>
    <property type="match status" value="1"/>
</dbReference>
<dbReference type="GO" id="GO:0003962">
    <property type="term" value="F:cystathionine gamma-synthase activity"/>
    <property type="evidence" value="ECO:0007669"/>
    <property type="project" value="TreeGrafter"/>
</dbReference>
<protein>
    <submittedName>
        <fullName evidence="3">Pyridoxal phosphate-dependent transferase</fullName>
    </submittedName>
</protein>